<gene>
    <name evidence="1" type="ORF">QLQ12_27610</name>
</gene>
<dbReference type="RefSeq" id="WP_282763431.1">
    <property type="nucleotide sequence ID" value="NZ_JASCTH010000019.1"/>
</dbReference>
<sequence length="208" mass="21207">MVSLPASAEKQKGVPVYGFKIIVATLVGASLFVPPSTSTDPPPPGKQPKPTLNVLGAFGSGCPKGTTAAQTAADNTAFSLAYSAFRVSGNDYKSCVLSVRVAIPAGWTYQIPSVANRAAVTLDAGATATLTTAMWFTGSEKTARVTKKATGPQSGAWNTSAVPHQAAWAPCGTSANLTIAQTMRVAGNPANTAGLLATTLGVPKVRRC</sequence>
<dbReference type="Proteomes" id="UP001241758">
    <property type="component" value="Unassembled WGS sequence"/>
</dbReference>
<organism evidence="1 2">
    <name type="scientific">Actinoplanes sandaracinus</name>
    <dbReference type="NCBI Taxonomy" id="3045177"/>
    <lineage>
        <taxon>Bacteria</taxon>
        <taxon>Bacillati</taxon>
        <taxon>Actinomycetota</taxon>
        <taxon>Actinomycetes</taxon>
        <taxon>Micromonosporales</taxon>
        <taxon>Micromonosporaceae</taxon>
        <taxon>Actinoplanes</taxon>
    </lineage>
</organism>
<keyword evidence="2" id="KW-1185">Reference proteome</keyword>
<protein>
    <submittedName>
        <fullName evidence="1">DUF4360 domain-containing protein</fullName>
    </submittedName>
</protein>
<accession>A0ABT6WRM5</accession>
<evidence type="ECO:0000313" key="2">
    <source>
        <dbReference type="Proteomes" id="UP001241758"/>
    </source>
</evidence>
<dbReference type="EMBL" id="JASCTH010000019">
    <property type="protein sequence ID" value="MDI6102392.1"/>
    <property type="molecule type" value="Genomic_DNA"/>
</dbReference>
<dbReference type="InterPro" id="IPR025649">
    <property type="entry name" value="DUF4360"/>
</dbReference>
<comment type="caution">
    <text evidence="1">The sequence shown here is derived from an EMBL/GenBank/DDBJ whole genome shotgun (WGS) entry which is preliminary data.</text>
</comment>
<dbReference type="PANTHER" id="PTHR38847">
    <property type="match status" value="1"/>
</dbReference>
<name>A0ABT6WRM5_9ACTN</name>
<evidence type="ECO:0000313" key="1">
    <source>
        <dbReference type="EMBL" id="MDI6102392.1"/>
    </source>
</evidence>
<dbReference type="PANTHER" id="PTHR38847:SF1">
    <property type="entry name" value="PSEUDOURIDINE SYNTHASE RSUA_RLUA-LIKE DOMAIN-CONTAINING PROTEIN"/>
    <property type="match status" value="1"/>
</dbReference>
<proteinExistence type="predicted"/>
<reference evidence="1 2" key="1">
    <citation type="submission" date="2023-05" db="EMBL/GenBank/DDBJ databases">
        <title>Actinoplanes sp. NEAU-A12 genome sequencing.</title>
        <authorList>
            <person name="Wang Z.-S."/>
        </authorList>
    </citation>
    <scope>NUCLEOTIDE SEQUENCE [LARGE SCALE GENOMIC DNA]</scope>
    <source>
        <strain evidence="1 2">NEAU-A12</strain>
    </source>
</reference>
<dbReference type="Pfam" id="PF14273">
    <property type="entry name" value="DUF4360"/>
    <property type="match status" value="1"/>
</dbReference>